<evidence type="ECO:0000256" key="1">
    <source>
        <dbReference type="ARBA" id="ARBA00004496"/>
    </source>
</evidence>
<organism evidence="13 14">
    <name type="scientific">Saitoella complicata (strain BCRC 22490 / CBS 7301 / JCM 7358 / NBRC 10748 / NRRL Y-17804)</name>
    <dbReference type="NCBI Taxonomy" id="698492"/>
    <lineage>
        <taxon>Eukaryota</taxon>
        <taxon>Fungi</taxon>
        <taxon>Dikarya</taxon>
        <taxon>Ascomycota</taxon>
        <taxon>Taphrinomycotina</taxon>
        <taxon>Taphrinomycotina incertae sedis</taxon>
        <taxon>Saitoella</taxon>
    </lineage>
</organism>
<reference evidence="13 14" key="3">
    <citation type="journal article" date="2015" name="Genome Announc.">
        <title>Draft Genome Sequence of the Archiascomycetous Yeast Saitoella complicata.</title>
        <authorList>
            <person name="Yamauchi K."/>
            <person name="Kondo S."/>
            <person name="Hamamoto M."/>
            <person name="Takahashi Y."/>
            <person name="Ogura Y."/>
            <person name="Hayashi T."/>
            <person name="Nishida H."/>
        </authorList>
    </citation>
    <scope>NUCLEOTIDE SEQUENCE [LARGE SCALE GENOMIC DNA]</scope>
    <source>
        <strain evidence="13 14">NRRL Y-17804</strain>
    </source>
</reference>
<dbReference type="Pfam" id="PF00579">
    <property type="entry name" value="tRNA-synt_1b"/>
    <property type="match status" value="1"/>
</dbReference>
<evidence type="ECO:0000256" key="9">
    <source>
        <dbReference type="ARBA" id="ARBA00022917"/>
    </source>
</evidence>
<dbReference type="EC" id="6.1.1.2" evidence="3"/>
<comment type="caution">
    <text evidence="13">The sequence shown here is derived from an EMBL/GenBank/DDBJ whole genome shotgun (WGS) entry which is preliminary data.</text>
</comment>
<accession>A0A0E9NCW4</accession>
<proteinExistence type="inferred from homology"/>
<dbReference type="PRINTS" id="PR01039">
    <property type="entry name" value="TRNASYNTHTRP"/>
</dbReference>
<gene>
    <name evidence="13" type="ORF">G7K_1465-t1</name>
</gene>
<comment type="subcellular location">
    <subcellularLocation>
        <location evidence="1">Cytoplasm</location>
    </subcellularLocation>
</comment>
<dbReference type="InterPro" id="IPR014729">
    <property type="entry name" value="Rossmann-like_a/b/a_fold"/>
</dbReference>
<reference evidence="13 14" key="2">
    <citation type="journal article" date="2014" name="J. Gen. Appl. Microbiol.">
        <title>The early diverging ascomycetous budding yeast Saitoella complicata has three histone deacetylases belonging to the Clr6, Hos2, and Rpd3 lineages.</title>
        <authorList>
            <person name="Nishida H."/>
            <person name="Matsumoto T."/>
            <person name="Kondo S."/>
            <person name="Hamamoto M."/>
            <person name="Yoshikawa H."/>
        </authorList>
    </citation>
    <scope>NUCLEOTIDE SEQUENCE [LARGE SCALE GENOMIC DNA]</scope>
    <source>
        <strain evidence="13 14">NRRL Y-17804</strain>
    </source>
</reference>
<evidence type="ECO:0000256" key="7">
    <source>
        <dbReference type="ARBA" id="ARBA00022741"/>
    </source>
</evidence>
<dbReference type="OMA" id="SIYHRFM"/>
<dbReference type="Gene3D" id="1.10.240.10">
    <property type="entry name" value="Tyrosyl-Transfer RNA Synthetase"/>
    <property type="match status" value="1"/>
</dbReference>
<dbReference type="GO" id="GO:0004830">
    <property type="term" value="F:tryptophan-tRNA ligase activity"/>
    <property type="evidence" value="ECO:0007669"/>
    <property type="project" value="UniProtKB-EC"/>
</dbReference>
<dbReference type="PANTHER" id="PTHR10055:SF1">
    <property type="entry name" value="TRYPTOPHAN--TRNA LIGASE, CYTOPLASMIC"/>
    <property type="match status" value="1"/>
</dbReference>
<keyword evidence="14" id="KW-1185">Reference proteome</keyword>
<dbReference type="STRING" id="698492.A0A0E9NCW4"/>
<dbReference type="GO" id="GO:0005737">
    <property type="term" value="C:cytoplasm"/>
    <property type="evidence" value="ECO:0007669"/>
    <property type="project" value="UniProtKB-SubCell"/>
</dbReference>
<dbReference type="PANTHER" id="PTHR10055">
    <property type="entry name" value="TRYPTOPHANYL-TRNA SYNTHETASE"/>
    <property type="match status" value="1"/>
</dbReference>
<keyword evidence="6 12" id="KW-0436">Ligase</keyword>
<dbReference type="Gene3D" id="3.40.50.620">
    <property type="entry name" value="HUPs"/>
    <property type="match status" value="1"/>
</dbReference>
<evidence type="ECO:0000313" key="13">
    <source>
        <dbReference type="EMBL" id="GAO47255.1"/>
    </source>
</evidence>
<dbReference type="FunFam" id="3.40.50.620:FF:000033">
    <property type="entry name" value="tryptophan--tRNA ligase, cytoplasmic"/>
    <property type="match status" value="1"/>
</dbReference>
<dbReference type="GO" id="GO:0006436">
    <property type="term" value="P:tryptophanyl-tRNA aminoacylation"/>
    <property type="evidence" value="ECO:0007669"/>
    <property type="project" value="InterPro"/>
</dbReference>
<keyword evidence="9 12" id="KW-0648">Protein biosynthesis</keyword>
<evidence type="ECO:0000256" key="10">
    <source>
        <dbReference type="ARBA" id="ARBA00023146"/>
    </source>
</evidence>
<dbReference type="SUPFAM" id="SSF52374">
    <property type="entry name" value="Nucleotidylyl transferase"/>
    <property type="match status" value="1"/>
</dbReference>
<keyword evidence="8 12" id="KW-0067">ATP-binding</keyword>
<sequence length="467" mass="52723">MPSSPSPQAPALRPIQLHIVRNPKTSLTWIPLSILVTTMADEQKPVAQASLIPVETLSLEDQKKNAQEAKKTEQLITPWDVNGAVVDGKEQAVDYDKLIEQFGTKRIDAELLVRFEAVTGHKPHRFLRRGIFFSHRDLKNILDRKEAGKPFFLYTGRGPSSASMHLGHMIPFMFCKWLQDVFDVPLVIQLTDDEKFLFKPSLTLEQAHKFAFDNAKDIIAVGFDPRKTFIFSNLDYVGGAFYHNVVRIARSITMNQSKATFGFNDSDNIGKLHFVSIQAAPSFSNSFPQIFGGKKDIPCLIPCAIDQDPYFRLTRDVAVKLKYPKPALLHAKFFPALQGSQTKMSASVDTSAIFMSDTDAQIKNKINKYAFSGGQTTLEEQRRLGGNPDVDVSFQYLSFFFDDDEELERIRVAYRGGELMTGELKKMCIECLQGMVGEFREKKKAVTDDLVKTFMDGTRPLEWGNKQ</sequence>
<evidence type="ECO:0000256" key="4">
    <source>
        <dbReference type="ARBA" id="ARBA00013782"/>
    </source>
</evidence>
<name>A0A0E9NCW4_SAICN</name>
<keyword evidence="5" id="KW-0963">Cytoplasm</keyword>
<evidence type="ECO:0000313" key="14">
    <source>
        <dbReference type="Proteomes" id="UP000033140"/>
    </source>
</evidence>
<evidence type="ECO:0000256" key="2">
    <source>
        <dbReference type="ARBA" id="ARBA00005594"/>
    </source>
</evidence>
<dbReference type="EMBL" id="BACD03000008">
    <property type="protein sequence ID" value="GAO47255.1"/>
    <property type="molecule type" value="Genomic_DNA"/>
</dbReference>
<evidence type="ECO:0000256" key="3">
    <source>
        <dbReference type="ARBA" id="ARBA00013161"/>
    </source>
</evidence>
<dbReference type="CDD" id="cd00806">
    <property type="entry name" value="TrpRS_core"/>
    <property type="match status" value="1"/>
</dbReference>
<evidence type="ECO:0000256" key="6">
    <source>
        <dbReference type="ARBA" id="ARBA00022598"/>
    </source>
</evidence>
<comment type="similarity">
    <text evidence="2 12">Belongs to the class-I aminoacyl-tRNA synthetase family.</text>
</comment>
<dbReference type="Proteomes" id="UP000033140">
    <property type="component" value="Unassembled WGS sequence"/>
</dbReference>
<evidence type="ECO:0000256" key="12">
    <source>
        <dbReference type="RuleBase" id="RU363036"/>
    </source>
</evidence>
<dbReference type="AlphaFoldDB" id="A0A0E9NCW4"/>
<evidence type="ECO:0000256" key="11">
    <source>
        <dbReference type="ARBA" id="ARBA00030268"/>
    </source>
</evidence>
<dbReference type="NCBIfam" id="TIGR00233">
    <property type="entry name" value="trpS"/>
    <property type="match status" value="1"/>
</dbReference>
<dbReference type="InterPro" id="IPR002306">
    <property type="entry name" value="Trp-tRNA-ligase"/>
</dbReference>
<dbReference type="GO" id="GO:0005524">
    <property type="term" value="F:ATP binding"/>
    <property type="evidence" value="ECO:0007669"/>
    <property type="project" value="UniProtKB-KW"/>
</dbReference>
<dbReference type="InterPro" id="IPR002305">
    <property type="entry name" value="aa-tRNA-synth_Ic"/>
</dbReference>
<protein>
    <recommendedName>
        <fullName evidence="4">Tryptophan--tRNA ligase, cytoplasmic</fullName>
        <ecNumber evidence="3">6.1.1.2</ecNumber>
    </recommendedName>
    <alternativeName>
        <fullName evidence="11">Tryptophanyl-tRNA synthetase</fullName>
    </alternativeName>
</protein>
<evidence type="ECO:0000256" key="8">
    <source>
        <dbReference type="ARBA" id="ARBA00022840"/>
    </source>
</evidence>
<keyword evidence="7 12" id="KW-0547">Nucleotide-binding</keyword>
<evidence type="ECO:0000256" key="5">
    <source>
        <dbReference type="ARBA" id="ARBA00022490"/>
    </source>
</evidence>
<dbReference type="PROSITE" id="PS00178">
    <property type="entry name" value="AA_TRNA_LIGASE_I"/>
    <property type="match status" value="1"/>
</dbReference>
<dbReference type="FunFam" id="1.10.240.10:FF:000003">
    <property type="entry name" value="Tryptophan--tRNA ligase, cytoplasmic"/>
    <property type="match status" value="1"/>
</dbReference>
<reference evidence="13 14" key="1">
    <citation type="journal article" date="2011" name="J. Gen. Appl. Microbiol.">
        <title>Draft genome sequencing of the enigmatic yeast Saitoella complicata.</title>
        <authorList>
            <person name="Nishida H."/>
            <person name="Hamamoto M."/>
            <person name="Sugiyama J."/>
        </authorList>
    </citation>
    <scope>NUCLEOTIDE SEQUENCE [LARGE SCALE GENOMIC DNA]</scope>
    <source>
        <strain evidence="13 14">NRRL Y-17804</strain>
    </source>
</reference>
<dbReference type="InterPro" id="IPR001412">
    <property type="entry name" value="aa-tRNA-synth_I_CS"/>
</dbReference>
<keyword evidence="10 12" id="KW-0030">Aminoacyl-tRNA synthetase</keyword>